<keyword evidence="3" id="KW-1185">Reference proteome</keyword>
<keyword evidence="1" id="KW-1133">Transmembrane helix</keyword>
<dbReference type="eggNOG" id="ENOG502RQ2U">
    <property type="taxonomic scope" value="Eukaryota"/>
</dbReference>
<proteinExistence type="predicted"/>
<dbReference type="OrthoDB" id="4072889at2759"/>
<reference evidence="2 3" key="1">
    <citation type="journal article" date="2009" name="Nature">
        <title>Evolution of pathogenicity and sexual reproduction in eight Candida genomes.</title>
        <authorList>
            <person name="Butler G."/>
            <person name="Rasmussen M.D."/>
            <person name="Lin M.F."/>
            <person name="Santos M.A."/>
            <person name="Sakthikumar S."/>
            <person name="Munro C.A."/>
            <person name="Rheinbay E."/>
            <person name="Grabherr M."/>
            <person name="Forche A."/>
            <person name="Reedy J.L."/>
            <person name="Agrafioti I."/>
            <person name="Arnaud M.B."/>
            <person name="Bates S."/>
            <person name="Brown A.J."/>
            <person name="Brunke S."/>
            <person name="Costanzo M.C."/>
            <person name="Fitzpatrick D.A."/>
            <person name="de Groot P.W."/>
            <person name="Harris D."/>
            <person name="Hoyer L.L."/>
            <person name="Hube B."/>
            <person name="Klis F.M."/>
            <person name="Kodira C."/>
            <person name="Lennard N."/>
            <person name="Logue M.E."/>
            <person name="Martin R."/>
            <person name="Neiman A.M."/>
            <person name="Nikolaou E."/>
            <person name="Quail M.A."/>
            <person name="Quinn J."/>
            <person name="Santos M.C."/>
            <person name="Schmitzberger F.F."/>
            <person name="Sherlock G."/>
            <person name="Shah P."/>
            <person name="Silverstein K.A."/>
            <person name="Skrzypek M.S."/>
            <person name="Soll D."/>
            <person name="Staggs R."/>
            <person name="Stansfield I."/>
            <person name="Stumpf M.P."/>
            <person name="Sudbery P.E."/>
            <person name="Srikantha T."/>
            <person name="Zeng Q."/>
            <person name="Berman J."/>
            <person name="Berriman M."/>
            <person name="Heitman J."/>
            <person name="Gow N.A."/>
            <person name="Lorenz M.C."/>
            <person name="Birren B.W."/>
            <person name="Kellis M."/>
            <person name="Cuomo C.A."/>
        </authorList>
    </citation>
    <scope>NUCLEOTIDE SEQUENCE [LARGE SCALE GENOMIC DNA]</scope>
    <source>
        <strain evidence="3">ATCC 6260 / CBS 566 / DSM 6381 / JCM 1539 / NBRC 10279 / NRRL Y-324</strain>
    </source>
</reference>
<dbReference type="InParanoid" id="A5DCS5"/>
<keyword evidence="1" id="KW-0812">Transmembrane</keyword>
<dbReference type="HOGENOM" id="CLU_134522_0_0_1"/>
<organism evidence="2 3">
    <name type="scientific">Meyerozyma guilliermondii (strain ATCC 6260 / CBS 566 / DSM 6381 / JCM 1539 / NBRC 10279 / NRRL Y-324)</name>
    <name type="common">Yeast</name>
    <name type="synonym">Candida guilliermondii</name>
    <dbReference type="NCBI Taxonomy" id="294746"/>
    <lineage>
        <taxon>Eukaryota</taxon>
        <taxon>Fungi</taxon>
        <taxon>Dikarya</taxon>
        <taxon>Ascomycota</taxon>
        <taxon>Saccharomycotina</taxon>
        <taxon>Pichiomycetes</taxon>
        <taxon>Debaryomycetaceae</taxon>
        <taxon>Meyerozyma</taxon>
    </lineage>
</organism>
<evidence type="ECO:0000256" key="1">
    <source>
        <dbReference type="SAM" id="Phobius"/>
    </source>
</evidence>
<sequence length="140" mass="16287">MTFVGRLKIYLTIFVVLYTTYLFSYKCAKLNETAFEHGVEKVLHPLSHSHNQLCDGLNKGVNFATPYVGHVQKFLDDHVHSTKLFQGYKIHEKVVCAQGKYYKFVHPWVIRYFQLFEVAEQHVADHFVAQYGKVKGYLGK</sequence>
<dbReference type="EMBL" id="CH408155">
    <property type="protein sequence ID" value="EDK36982.1"/>
    <property type="molecule type" value="Genomic_DNA"/>
</dbReference>
<protein>
    <submittedName>
        <fullName evidence="2">Uncharacterized protein</fullName>
    </submittedName>
</protein>
<dbReference type="STRING" id="294746.A5DCS5"/>
<dbReference type="VEuPathDB" id="FungiDB:PGUG_01080"/>
<gene>
    <name evidence="2" type="ORF">PGUG_01080</name>
</gene>
<dbReference type="AlphaFoldDB" id="A5DCS5"/>
<evidence type="ECO:0000313" key="2">
    <source>
        <dbReference type="EMBL" id="EDK36982.1"/>
    </source>
</evidence>
<dbReference type="KEGG" id="pgu:PGUG_01080"/>
<dbReference type="GeneID" id="5128668"/>
<dbReference type="Proteomes" id="UP000001997">
    <property type="component" value="Unassembled WGS sequence"/>
</dbReference>
<dbReference type="RefSeq" id="XP_001487703.1">
    <property type="nucleotide sequence ID" value="XM_001487653.1"/>
</dbReference>
<keyword evidence="1" id="KW-0472">Membrane</keyword>
<name>A5DCS5_PICGU</name>
<dbReference type="OMA" id="PYHAKVH"/>
<accession>A5DCS5</accession>
<evidence type="ECO:0000313" key="3">
    <source>
        <dbReference type="Proteomes" id="UP000001997"/>
    </source>
</evidence>
<feature type="transmembrane region" description="Helical" evidence="1">
    <location>
        <begin position="7"/>
        <end position="25"/>
    </location>
</feature>